<dbReference type="Proteomes" id="UP001485043">
    <property type="component" value="Unassembled WGS sequence"/>
</dbReference>
<evidence type="ECO:0000313" key="3">
    <source>
        <dbReference type="EMBL" id="KAK9861638.1"/>
    </source>
</evidence>
<sequence length="109" mass="12344">MSHTIILLQPTGNKTSRSFRDYESVAQSAAGICQLFEEKLKILNPGMRTLEYNIDDLFTFIDSHADVSALVYDKNVNAYIPYNKAWIKEQVLSHLRNIASSGSRHGGRR</sequence>
<gene>
    <name evidence="3" type="ORF">WJX84_004577</name>
</gene>
<name>A0AAW1SX40_9CHLO</name>
<dbReference type="PANTHER" id="PTHR12373:SF0">
    <property type="entry name" value="ENHANCER OF RUDIMENTARY HOMOLOG"/>
    <property type="match status" value="1"/>
</dbReference>
<evidence type="ECO:0000256" key="2">
    <source>
        <dbReference type="PIRNR" id="PIRNR016393"/>
    </source>
</evidence>
<dbReference type="PIRSF" id="PIRSF016393">
    <property type="entry name" value="Enh_rudimentary"/>
    <property type="match status" value="1"/>
</dbReference>
<dbReference type="EMBL" id="JALJOV010000723">
    <property type="protein sequence ID" value="KAK9861638.1"/>
    <property type="molecule type" value="Genomic_DNA"/>
</dbReference>
<comment type="function">
    <text evidence="2">May have a role in the cell cycle.</text>
</comment>
<reference evidence="3 4" key="1">
    <citation type="journal article" date="2024" name="Nat. Commun.">
        <title>Phylogenomics reveals the evolutionary origins of lichenization in chlorophyte algae.</title>
        <authorList>
            <person name="Puginier C."/>
            <person name="Libourel C."/>
            <person name="Otte J."/>
            <person name="Skaloud P."/>
            <person name="Haon M."/>
            <person name="Grisel S."/>
            <person name="Petersen M."/>
            <person name="Berrin J.G."/>
            <person name="Delaux P.M."/>
            <person name="Dal Grande F."/>
            <person name="Keller J."/>
        </authorList>
    </citation>
    <scope>NUCLEOTIDE SEQUENCE [LARGE SCALE GENOMIC DNA]</scope>
    <source>
        <strain evidence="3 4">SAG 2523</strain>
    </source>
</reference>
<dbReference type="SUPFAM" id="SSF143875">
    <property type="entry name" value="ERH-like"/>
    <property type="match status" value="1"/>
</dbReference>
<dbReference type="Gene3D" id="3.30.2260.10">
    <property type="entry name" value="Enhancer of rudimentary"/>
    <property type="match status" value="1"/>
</dbReference>
<keyword evidence="4" id="KW-1185">Reference proteome</keyword>
<dbReference type="PANTHER" id="PTHR12373">
    <property type="entry name" value="ENHANCER OF RUDIMENTARY ERH"/>
    <property type="match status" value="1"/>
</dbReference>
<evidence type="ECO:0000313" key="4">
    <source>
        <dbReference type="Proteomes" id="UP001485043"/>
    </source>
</evidence>
<proteinExistence type="inferred from homology"/>
<comment type="caution">
    <text evidence="3">The sequence shown here is derived from an EMBL/GenBank/DDBJ whole genome shotgun (WGS) entry which is preliminary data.</text>
</comment>
<dbReference type="InterPro" id="IPR000781">
    <property type="entry name" value="ERH"/>
</dbReference>
<dbReference type="AlphaFoldDB" id="A0AAW1SX40"/>
<dbReference type="InterPro" id="IPR035912">
    <property type="entry name" value="EHR_sf"/>
</dbReference>
<keyword evidence="2" id="KW-0131">Cell cycle</keyword>
<evidence type="ECO:0000256" key="1">
    <source>
        <dbReference type="ARBA" id="ARBA00007491"/>
    </source>
</evidence>
<protein>
    <recommendedName>
        <fullName evidence="2">Enhancer of rudimentary homolog</fullName>
    </recommendedName>
</protein>
<comment type="similarity">
    <text evidence="1 2">Belongs to the E(R) family.</text>
</comment>
<organism evidence="3 4">
    <name type="scientific">Apatococcus fuscideae</name>
    <dbReference type="NCBI Taxonomy" id="2026836"/>
    <lineage>
        <taxon>Eukaryota</taxon>
        <taxon>Viridiplantae</taxon>
        <taxon>Chlorophyta</taxon>
        <taxon>core chlorophytes</taxon>
        <taxon>Trebouxiophyceae</taxon>
        <taxon>Chlorellales</taxon>
        <taxon>Chlorellaceae</taxon>
        <taxon>Apatococcus</taxon>
    </lineage>
</organism>
<dbReference type="Pfam" id="PF01133">
    <property type="entry name" value="ER"/>
    <property type="match status" value="1"/>
</dbReference>
<accession>A0AAW1SX40</accession>